<evidence type="ECO:0000313" key="1">
    <source>
        <dbReference type="EMBL" id="AFN83374.1"/>
    </source>
</evidence>
<protein>
    <submittedName>
        <fullName evidence="1">Uncharacterized protein</fullName>
    </submittedName>
</protein>
<accession>I7ANM0</accession>
<reference evidence="1 2" key="1">
    <citation type="journal article" date="2012" name="Proc. Natl. Acad. Sci. U.S.A.">
        <title>Gain and loss of multiple functionally related, horizontally transferred genes in the reduced genomes of two microsporidian parasites.</title>
        <authorList>
            <person name="Pombert J.-F."/>
            <person name="Selman M."/>
            <person name="Burki F."/>
            <person name="Bardell F.T."/>
            <person name="Farinelli L."/>
            <person name="Solter L.F."/>
            <person name="Whitman D.W."/>
            <person name="Weiss L.M."/>
            <person name="Corradi N."/>
            <person name="Keeling P.J."/>
        </authorList>
    </citation>
    <scope>NUCLEOTIDE SEQUENCE [LARGE SCALE GENOMIC DNA]</scope>
    <source>
        <strain evidence="1 2">SJ-2008</strain>
    </source>
</reference>
<dbReference type="RefSeq" id="XP_009264871.1">
    <property type="nucleotide sequence ID" value="XM_009266596.1"/>
</dbReference>
<dbReference type="GeneID" id="20521683"/>
<dbReference type="KEGG" id="ero:EROM_071230"/>
<dbReference type="VEuPathDB" id="MicrosporidiaDB:EROM_071230"/>
<dbReference type="OrthoDB" id="2190999at2759"/>
<organism evidence="1 2">
    <name type="scientific">Encephalitozoon romaleae (strain SJ-2008)</name>
    <name type="common">Microsporidian parasite</name>
    <dbReference type="NCBI Taxonomy" id="1178016"/>
    <lineage>
        <taxon>Eukaryota</taxon>
        <taxon>Fungi</taxon>
        <taxon>Fungi incertae sedis</taxon>
        <taxon>Microsporidia</taxon>
        <taxon>Unikaryonidae</taxon>
        <taxon>Encephalitozoon</taxon>
    </lineage>
</organism>
<name>I7ANM0_ENCRO</name>
<sequence>MRISLKDEKFFRGMLSIFNKKDDIKFEVKQGTISISSYGQSNFYLTMNDDVFMVNGDDLTFTVKAQHLLEGMDVLGKCDLAVEEEVRLIDGRNTIFIPFVTTMEGEYEEPDAPIAKLIVGSESLDALGVLKGIVTYEIEEDRLFIRKAGADLLEEIEFFAVDFITAGDMQFKCNNKWTDALERIKGYVDRIMLTFSLNALYAQFLFKRNPRSYLELRVLRSLVE</sequence>
<gene>
    <name evidence="1" type="ordered locus">EROM_071230</name>
</gene>
<dbReference type="Proteomes" id="UP000010094">
    <property type="component" value="Chromosome VII"/>
</dbReference>
<dbReference type="EMBL" id="CP003524">
    <property type="protein sequence ID" value="AFN83374.1"/>
    <property type="molecule type" value="Genomic_DNA"/>
</dbReference>
<keyword evidence="2" id="KW-1185">Reference proteome</keyword>
<proteinExistence type="predicted"/>
<dbReference type="HOGENOM" id="CLU_098758_0_0_1"/>
<evidence type="ECO:0000313" key="2">
    <source>
        <dbReference type="Proteomes" id="UP000010094"/>
    </source>
</evidence>
<dbReference type="AlphaFoldDB" id="I7ANM0"/>